<comment type="caution">
    <text evidence="14">The sequence shown here is derived from an EMBL/GenBank/DDBJ whole genome shotgun (WGS) entry which is preliminary data.</text>
</comment>
<keyword evidence="5" id="KW-0808">Transferase</keyword>
<organism evidence="14 15">
    <name type="scientific">Alosa alosa</name>
    <name type="common">allis shad</name>
    <dbReference type="NCBI Taxonomy" id="278164"/>
    <lineage>
        <taxon>Eukaryota</taxon>
        <taxon>Metazoa</taxon>
        <taxon>Chordata</taxon>
        <taxon>Craniata</taxon>
        <taxon>Vertebrata</taxon>
        <taxon>Euteleostomi</taxon>
        <taxon>Actinopterygii</taxon>
        <taxon>Neopterygii</taxon>
        <taxon>Teleostei</taxon>
        <taxon>Clupei</taxon>
        <taxon>Clupeiformes</taxon>
        <taxon>Clupeoidei</taxon>
        <taxon>Clupeidae</taxon>
        <taxon>Alosa</taxon>
    </lineage>
</organism>
<evidence type="ECO:0000256" key="7">
    <source>
        <dbReference type="ARBA" id="ARBA00022968"/>
    </source>
</evidence>
<evidence type="ECO:0000256" key="9">
    <source>
        <dbReference type="ARBA" id="ARBA00023034"/>
    </source>
</evidence>
<dbReference type="GO" id="GO:0006493">
    <property type="term" value="P:protein O-linked glycosylation"/>
    <property type="evidence" value="ECO:0007669"/>
    <property type="project" value="TreeGrafter"/>
</dbReference>
<evidence type="ECO:0000313" key="14">
    <source>
        <dbReference type="EMBL" id="KAG5275228.1"/>
    </source>
</evidence>
<keyword evidence="10" id="KW-0443">Lipid metabolism</keyword>
<evidence type="ECO:0000256" key="1">
    <source>
        <dbReference type="ARBA" id="ARBA00004323"/>
    </source>
</evidence>
<dbReference type="FunFam" id="3.90.550.50:FF:000001">
    <property type="entry name" value="Hexosyltransferase"/>
    <property type="match status" value="1"/>
</dbReference>
<feature type="transmembrane region" description="Helical" evidence="13">
    <location>
        <begin position="12"/>
        <end position="30"/>
    </location>
</feature>
<evidence type="ECO:0000256" key="11">
    <source>
        <dbReference type="ARBA" id="ARBA00023136"/>
    </source>
</evidence>
<name>A0AAV6GJ25_9TELE</name>
<evidence type="ECO:0000256" key="4">
    <source>
        <dbReference type="ARBA" id="ARBA00022676"/>
    </source>
</evidence>
<evidence type="ECO:0000256" key="3">
    <source>
        <dbReference type="ARBA" id="ARBA00008661"/>
    </source>
</evidence>
<keyword evidence="11 13" id="KW-0472">Membrane</keyword>
<keyword evidence="7 13" id="KW-0735">Signal-anchor</keyword>
<dbReference type="PANTHER" id="PTHR11214">
    <property type="entry name" value="BETA-1,3-N-ACETYLGLUCOSAMINYLTRANSFERASE"/>
    <property type="match status" value="1"/>
</dbReference>
<evidence type="ECO:0000256" key="13">
    <source>
        <dbReference type="RuleBase" id="RU363063"/>
    </source>
</evidence>
<comment type="pathway">
    <text evidence="2">Protein modification; protein glycosylation.</text>
</comment>
<dbReference type="PANTHER" id="PTHR11214:SF368">
    <property type="entry name" value="N-ACETYLLACTOSAMINIDE BETA-1,3-N-ACETYLGLUCOSAMINYLTRANSFERASE 4"/>
    <property type="match status" value="1"/>
</dbReference>
<evidence type="ECO:0000256" key="5">
    <source>
        <dbReference type="ARBA" id="ARBA00022679"/>
    </source>
</evidence>
<dbReference type="AlphaFoldDB" id="A0AAV6GJ25"/>
<keyword evidence="6 13" id="KW-0812">Transmembrane</keyword>
<evidence type="ECO:0000313" key="15">
    <source>
        <dbReference type="Proteomes" id="UP000823561"/>
    </source>
</evidence>
<reference evidence="14" key="1">
    <citation type="submission" date="2020-10" db="EMBL/GenBank/DDBJ databases">
        <title>Chromosome-scale genome assembly of the Allis shad, Alosa alosa.</title>
        <authorList>
            <person name="Margot Z."/>
            <person name="Christophe K."/>
            <person name="Cabau C."/>
            <person name="Louis A."/>
            <person name="Berthelot C."/>
            <person name="Parey E."/>
            <person name="Roest Crollius H."/>
            <person name="Montfort J."/>
            <person name="Robinson-Rechavi M."/>
            <person name="Bucao C."/>
            <person name="Bouchez O."/>
            <person name="Gislard M."/>
            <person name="Lluch J."/>
            <person name="Milhes M."/>
            <person name="Lampietro C."/>
            <person name="Lopez Roques C."/>
            <person name="Donnadieu C."/>
            <person name="Braasch I."/>
            <person name="Desvignes T."/>
            <person name="Postlethwait J."/>
            <person name="Bobe J."/>
            <person name="Guiguen Y."/>
        </authorList>
    </citation>
    <scope>NUCLEOTIDE SEQUENCE</scope>
    <source>
        <strain evidence="14">M-15738</strain>
        <tissue evidence="14">Blood</tissue>
    </source>
</reference>
<dbReference type="EC" id="2.4.1.-" evidence="13"/>
<dbReference type="InterPro" id="IPR002659">
    <property type="entry name" value="Glyco_trans_31"/>
</dbReference>
<evidence type="ECO:0000256" key="10">
    <source>
        <dbReference type="ARBA" id="ARBA00023098"/>
    </source>
</evidence>
<proteinExistence type="inferred from homology"/>
<keyword evidence="4 13" id="KW-0328">Glycosyltransferase</keyword>
<dbReference type="GO" id="GO:0008532">
    <property type="term" value="F:N-acetyllactosaminide beta-1,3-N-acetylglucosaminyltransferase activity"/>
    <property type="evidence" value="ECO:0007669"/>
    <property type="project" value="TreeGrafter"/>
</dbReference>
<dbReference type="GO" id="GO:0030311">
    <property type="term" value="P:poly-N-acetyllactosamine biosynthetic process"/>
    <property type="evidence" value="ECO:0007669"/>
    <property type="project" value="TreeGrafter"/>
</dbReference>
<evidence type="ECO:0000256" key="6">
    <source>
        <dbReference type="ARBA" id="ARBA00022692"/>
    </source>
</evidence>
<sequence>MKMARVQCLWKRLMVCSVTLLCCILLRMYYHQRYPWMWSNLPHSAIPSHPMAPYIVQENVKCSANDSTEVIPSHLPQSYQEFLRHRHCRAFPILQAPSPCEDDLYLLLAIKSTAAQVERRSALRDTWGRAGRIQGRRIKLVFLMGRSHDKVQGHDLQPLLEWENRCYSDILQWDFVDSFLNLTRKEVGFLSWFSRACSSAQFVFKGDDDVFVNTENLVEFLRAHKPTNHMLTGHIHGGSVPWRDEGTKYFVPVEMYPDRKPYPPFPSGGGYIMSRQTVLGLDVMAQKVKLFPLDDVFVGLCLREMGLNPTFHSGFLTFGFSAGHQRLGPCVYQEIMVVHKLNPVEMRVIWLLMQDTLPCA</sequence>
<evidence type="ECO:0000256" key="12">
    <source>
        <dbReference type="ARBA" id="ARBA00023180"/>
    </source>
</evidence>
<keyword evidence="8 13" id="KW-1133">Transmembrane helix</keyword>
<dbReference type="Proteomes" id="UP000823561">
    <property type="component" value="Chromosome 10"/>
</dbReference>
<dbReference type="Gene3D" id="3.90.550.50">
    <property type="match status" value="1"/>
</dbReference>
<dbReference type="Pfam" id="PF01762">
    <property type="entry name" value="Galactosyl_T"/>
    <property type="match status" value="1"/>
</dbReference>
<dbReference type="EMBL" id="JADWDJ010000010">
    <property type="protein sequence ID" value="KAG5275228.1"/>
    <property type="molecule type" value="Genomic_DNA"/>
</dbReference>
<accession>A0AAV6GJ25</accession>
<keyword evidence="15" id="KW-1185">Reference proteome</keyword>
<comment type="similarity">
    <text evidence="3 13">Belongs to the glycosyltransferase 31 family.</text>
</comment>
<keyword evidence="12" id="KW-0325">Glycoprotein</keyword>
<evidence type="ECO:0000256" key="2">
    <source>
        <dbReference type="ARBA" id="ARBA00004922"/>
    </source>
</evidence>
<dbReference type="GO" id="GO:0006629">
    <property type="term" value="P:lipid metabolic process"/>
    <property type="evidence" value="ECO:0007669"/>
    <property type="project" value="UniProtKB-KW"/>
</dbReference>
<evidence type="ECO:0000256" key="8">
    <source>
        <dbReference type="ARBA" id="ARBA00022989"/>
    </source>
</evidence>
<comment type="subcellular location">
    <subcellularLocation>
        <location evidence="1 13">Golgi apparatus membrane</location>
        <topology evidence="1 13">Single-pass type II membrane protein</topology>
    </subcellularLocation>
</comment>
<protein>
    <recommendedName>
        <fullName evidence="13">Hexosyltransferase</fullName>
        <ecNumber evidence="13">2.4.1.-</ecNumber>
    </recommendedName>
</protein>
<keyword evidence="9 13" id="KW-0333">Golgi apparatus</keyword>
<gene>
    <name evidence="14" type="ORF">AALO_G00145020</name>
</gene>
<dbReference type="GO" id="GO:0000139">
    <property type="term" value="C:Golgi membrane"/>
    <property type="evidence" value="ECO:0007669"/>
    <property type="project" value="UniProtKB-SubCell"/>
</dbReference>